<dbReference type="Pfam" id="PF11751">
    <property type="entry name" value="PorP_SprF"/>
    <property type="match status" value="1"/>
</dbReference>
<dbReference type="RefSeq" id="WP_107828666.1">
    <property type="nucleotide sequence ID" value="NZ_CP160205.1"/>
</dbReference>
<keyword evidence="1" id="KW-0732">Signal</keyword>
<dbReference type="AlphaFoldDB" id="A0A2T5J9F8"/>
<reference evidence="2 3" key="1">
    <citation type="submission" date="2018-04" db="EMBL/GenBank/DDBJ databases">
        <title>Genomic Encyclopedia of Archaeal and Bacterial Type Strains, Phase II (KMG-II): from individual species to whole genera.</title>
        <authorList>
            <person name="Goeker M."/>
        </authorList>
    </citation>
    <scope>NUCLEOTIDE SEQUENCE [LARGE SCALE GENOMIC DNA]</scope>
    <source>
        <strain evidence="2 3">DSM 26809</strain>
    </source>
</reference>
<feature type="chain" id="PRO_5015781452" evidence="1">
    <location>
        <begin position="21"/>
        <end position="333"/>
    </location>
</feature>
<dbReference type="Proteomes" id="UP000244168">
    <property type="component" value="Unassembled WGS sequence"/>
</dbReference>
<sequence>MKKRILLGMILIIVAIQAKAQQDAQLSQYLFNGIYINPAYSGYKADLYAQSYFRSQWVGIKGAPVSYAVAADGSFKDDHVGLGLTLASDKIGAQSSFTAYFNYAYRIQIGDDENSRLSFGLAGGFVQLGLDGTKLNAIQDNDQSVPVTYQSTIVPDVNFGVFYGNNNYFFGLSATNLLAKYAGKNRESTTIAPIPQPHFYLTGGALIPLNDYDGMMLKPVVLIKDDTKGPTTIDLDAIMIMNERLSIGAFYRSSFKLYPKPALQNDLPPQGAFGALAEFFATPNIRIGYSYDHQLNALGSYTSGSHEISLGFYFGRSGNGNSSEDYSRRCYKF</sequence>
<name>A0A2T5J9F8_9SPHI</name>
<comment type="caution">
    <text evidence="2">The sequence shown here is derived from an EMBL/GenBank/DDBJ whole genome shotgun (WGS) entry which is preliminary data.</text>
</comment>
<accession>A0A2T5J9F8</accession>
<evidence type="ECO:0000256" key="1">
    <source>
        <dbReference type="SAM" id="SignalP"/>
    </source>
</evidence>
<proteinExistence type="predicted"/>
<dbReference type="EMBL" id="QAOQ01000004">
    <property type="protein sequence ID" value="PTQ96711.1"/>
    <property type="molecule type" value="Genomic_DNA"/>
</dbReference>
<evidence type="ECO:0000313" key="2">
    <source>
        <dbReference type="EMBL" id="PTQ96711.1"/>
    </source>
</evidence>
<dbReference type="InterPro" id="IPR019861">
    <property type="entry name" value="PorP/SprF_Bacteroidetes"/>
</dbReference>
<protein>
    <submittedName>
        <fullName evidence="2">Type IX secretion system PorP/SprF family membrane protein</fullName>
    </submittedName>
</protein>
<evidence type="ECO:0000313" key="3">
    <source>
        <dbReference type="Proteomes" id="UP000244168"/>
    </source>
</evidence>
<dbReference type="NCBIfam" id="TIGR03519">
    <property type="entry name" value="T9SS_PorP_fam"/>
    <property type="match status" value="1"/>
</dbReference>
<dbReference type="OrthoDB" id="1493187at2"/>
<organism evidence="2 3">
    <name type="scientific">Mucilaginibacter yixingensis</name>
    <dbReference type="NCBI Taxonomy" id="1295612"/>
    <lineage>
        <taxon>Bacteria</taxon>
        <taxon>Pseudomonadati</taxon>
        <taxon>Bacteroidota</taxon>
        <taxon>Sphingobacteriia</taxon>
        <taxon>Sphingobacteriales</taxon>
        <taxon>Sphingobacteriaceae</taxon>
        <taxon>Mucilaginibacter</taxon>
    </lineage>
</organism>
<keyword evidence="3" id="KW-1185">Reference proteome</keyword>
<gene>
    <name evidence="2" type="ORF">C8P68_104199</name>
</gene>
<feature type="signal peptide" evidence="1">
    <location>
        <begin position="1"/>
        <end position="20"/>
    </location>
</feature>